<keyword evidence="2" id="KW-1185">Reference proteome</keyword>
<evidence type="ECO:0000313" key="2">
    <source>
        <dbReference type="Proteomes" id="UP000065641"/>
    </source>
</evidence>
<organism evidence="1 2">
    <name type="scientific">Pseudohongiella spirulinae</name>
    <dbReference type="NCBI Taxonomy" id="1249552"/>
    <lineage>
        <taxon>Bacteria</taxon>
        <taxon>Pseudomonadati</taxon>
        <taxon>Pseudomonadota</taxon>
        <taxon>Gammaproteobacteria</taxon>
        <taxon>Pseudomonadales</taxon>
        <taxon>Pseudohongiellaceae</taxon>
        <taxon>Pseudohongiella</taxon>
    </lineage>
</organism>
<dbReference type="AlphaFoldDB" id="A0A0S2KGG1"/>
<evidence type="ECO:0000313" key="1">
    <source>
        <dbReference type="EMBL" id="ALO47042.1"/>
    </source>
</evidence>
<proteinExistence type="predicted"/>
<name>A0A0S2KGG1_9GAMM</name>
<protein>
    <submittedName>
        <fullName evidence="1">Uncharacterized protein</fullName>
    </submittedName>
</protein>
<dbReference type="STRING" id="1249552.PS2015_2408"/>
<gene>
    <name evidence="1" type="ORF">PS2015_2408</name>
</gene>
<reference evidence="1 2" key="1">
    <citation type="submission" date="2015-11" db="EMBL/GenBank/DDBJ databases">
        <authorList>
            <person name="Zhang Y."/>
            <person name="Guo Z."/>
        </authorList>
    </citation>
    <scope>NUCLEOTIDE SEQUENCE [LARGE SCALE GENOMIC DNA]</scope>
    <source>
        <strain evidence="1 2">KCTC 32221</strain>
    </source>
</reference>
<dbReference type="EMBL" id="CP013189">
    <property type="protein sequence ID" value="ALO47042.1"/>
    <property type="molecule type" value="Genomic_DNA"/>
</dbReference>
<dbReference type="Proteomes" id="UP000065641">
    <property type="component" value="Chromosome"/>
</dbReference>
<dbReference type="RefSeq" id="WP_058022472.1">
    <property type="nucleotide sequence ID" value="NZ_CP013189.1"/>
</dbReference>
<accession>A0A0S2KGG1</accession>
<dbReference type="KEGG" id="pspi:PS2015_2408"/>
<sequence length="99" mass="10924">MPEKIGDGLERYSVLEARALLAVGIDGSMVILEVDPNNFYLLHDAKSQSVTLSSVLKFTPEFEPQGPGLYEFKGYSAFEFDQSAVPRVIHRGQCTKVAC</sequence>